<evidence type="ECO:0000256" key="1">
    <source>
        <dbReference type="SAM" id="MobiDB-lite"/>
    </source>
</evidence>
<sequence length="587" mass="64600">MDSVVMPLRPMSFQPKEATNSSSQRGMDVSISTDARLSPPRFAYNTDGKDTPSVPSRNPRRSQIWIDENRSREKMNQEVSSSVPETVCCISTHPIQSPRSPTFKLSPSPLSFTFGQQSPTPTRTPPMTKSSQKILQLTGFDPRFERALPIEHQQLSPTQRARPILPQSPIRPISSHSSGSFYSQAEAGFRYEQAGSPKNSSTSIARSSHSEGEYLTSSIYNISEQGSKPSNISRPNMKAKLDERNIRPGLPLPQTETELLPQDRRPSQDDSLPLSSFPTSVHSRDSNEITTLPEMLAQEQRRYDTGSEQDHPSVPKAANPVNSALAPSPQSTISKSSNPRAKQWAKPKHTTVAKDRKPSLLRAARDSLEWGFSSPKSSKYPSKSKHTATPVSPMFTMESDHLTLPPLPEPPKSGSRRKRFGTGVKHPLKSPFPFHAPGGAVEDDDDERTDSMPSPSTTRTIKRTVSSTIRHLSPTSPSSESRSSPPGGRKYVITNGARRADGPATPMPLKHGFMEGVMRGKGVLEKVGKSVVGPSKEEKRRESLKKRMVVVGITDQSPGRSMLDVEGFIRKDDADCVVVDGRVAEWL</sequence>
<feature type="compositionally biased region" description="Basic and acidic residues" evidence="1">
    <location>
        <begin position="67"/>
        <end position="76"/>
    </location>
</feature>
<feature type="compositionally biased region" description="Basic and acidic residues" evidence="1">
    <location>
        <begin position="352"/>
        <end position="368"/>
    </location>
</feature>
<feature type="compositionally biased region" description="Polar residues" evidence="1">
    <location>
        <begin position="93"/>
        <end position="132"/>
    </location>
</feature>
<dbReference type="OrthoDB" id="3545168at2759"/>
<organism evidence="2 3">
    <name type="scientific">Cadophora malorum</name>
    <dbReference type="NCBI Taxonomy" id="108018"/>
    <lineage>
        <taxon>Eukaryota</taxon>
        <taxon>Fungi</taxon>
        <taxon>Dikarya</taxon>
        <taxon>Ascomycota</taxon>
        <taxon>Pezizomycotina</taxon>
        <taxon>Leotiomycetes</taxon>
        <taxon>Helotiales</taxon>
        <taxon>Ploettnerulaceae</taxon>
        <taxon>Cadophora</taxon>
    </lineage>
</organism>
<feature type="region of interest" description="Disordered" evidence="1">
    <location>
        <begin position="155"/>
        <end position="181"/>
    </location>
</feature>
<dbReference type="Proteomes" id="UP000664132">
    <property type="component" value="Unassembled WGS sequence"/>
</dbReference>
<feature type="compositionally biased region" description="Polar residues" evidence="1">
    <location>
        <begin position="451"/>
        <end position="470"/>
    </location>
</feature>
<keyword evidence="3" id="KW-1185">Reference proteome</keyword>
<accession>A0A8H7TJN3</accession>
<feature type="compositionally biased region" description="Polar residues" evidence="1">
    <location>
        <begin position="269"/>
        <end position="281"/>
    </location>
</feature>
<protein>
    <submittedName>
        <fullName evidence="2">Uncharacterized protein</fullName>
    </submittedName>
</protein>
<feature type="compositionally biased region" description="Polar residues" evidence="1">
    <location>
        <begin position="328"/>
        <end position="340"/>
    </location>
</feature>
<feature type="region of interest" description="Disordered" evidence="1">
    <location>
        <begin position="1"/>
        <end position="132"/>
    </location>
</feature>
<reference evidence="2" key="1">
    <citation type="submission" date="2021-02" db="EMBL/GenBank/DDBJ databases">
        <title>Genome sequence Cadophora malorum strain M34.</title>
        <authorList>
            <person name="Stefanovic E."/>
            <person name="Vu D."/>
            <person name="Scully C."/>
            <person name="Dijksterhuis J."/>
            <person name="Roader J."/>
            <person name="Houbraken J."/>
        </authorList>
    </citation>
    <scope>NUCLEOTIDE SEQUENCE</scope>
    <source>
        <strain evidence="2">M34</strain>
    </source>
</reference>
<gene>
    <name evidence="2" type="ORF">IFR04_006701</name>
</gene>
<feature type="compositionally biased region" description="Basic and acidic residues" evidence="1">
    <location>
        <begin position="299"/>
        <end position="313"/>
    </location>
</feature>
<feature type="region of interest" description="Disordered" evidence="1">
    <location>
        <begin position="242"/>
        <end position="510"/>
    </location>
</feature>
<feature type="region of interest" description="Disordered" evidence="1">
    <location>
        <begin position="193"/>
        <end position="212"/>
    </location>
</feature>
<feature type="compositionally biased region" description="Low complexity" evidence="1">
    <location>
        <begin position="248"/>
        <end position="260"/>
    </location>
</feature>
<comment type="caution">
    <text evidence="2">The sequence shown here is derived from an EMBL/GenBank/DDBJ whole genome shotgun (WGS) entry which is preliminary data.</text>
</comment>
<evidence type="ECO:0000313" key="3">
    <source>
        <dbReference type="Proteomes" id="UP000664132"/>
    </source>
</evidence>
<dbReference type="AlphaFoldDB" id="A0A8H7TJN3"/>
<evidence type="ECO:0000313" key="2">
    <source>
        <dbReference type="EMBL" id="KAG4420138.1"/>
    </source>
</evidence>
<proteinExistence type="predicted"/>
<feature type="compositionally biased region" description="Polar residues" evidence="1">
    <location>
        <begin position="17"/>
        <end position="35"/>
    </location>
</feature>
<dbReference type="EMBL" id="JAFJYH010000090">
    <property type="protein sequence ID" value="KAG4420138.1"/>
    <property type="molecule type" value="Genomic_DNA"/>
</dbReference>
<name>A0A8H7TJN3_9HELO</name>
<feature type="compositionally biased region" description="Polar residues" evidence="1">
    <location>
        <begin position="196"/>
        <end position="207"/>
    </location>
</feature>
<feature type="compositionally biased region" description="Low complexity" evidence="1">
    <location>
        <begin position="473"/>
        <end position="486"/>
    </location>
</feature>